<reference evidence="2" key="1">
    <citation type="submission" date="2021-02" db="EMBL/GenBank/DDBJ databases">
        <authorList>
            <person name="Palmer J.M."/>
        </authorList>
    </citation>
    <scope>NUCLEOTIDE SEQUENCE</scope>
    <source>
        <strain evidence="2">SCRP734</strain>
    </source>
</reference>
<evidence type="ECO:0000256" key="1">
    <source>
        <dbReference type="SAM" id="MobiDB-lite"/>
    </source>
</evidence>
<gene>
    <name evidence="2" type="ORF">PHYPSEUDO_000957</name>
</gene>
<name>A0A8T1VX43_9STRA</name>
<sequence>MTKVSKFMRKLFRKDSGGDDAGLEGVQGDRGLHLRLRKAVTLGKARQVAALLDEGASPVWMEDEAHSRHRFRRRDSDPCQLNALLLACRRGDDEVLSLLLDAFFEEPQVLAHFSRAMYCLVVHHGHWKAFQRLQQRRVPLVSLSSRSSTGSTSSPTSVASTQLLSEAAMEHASSKLPMPIFVAAEHGRHCILTYLLDHYPHDWAAYTFEGHSLLSVATINGHYECVRVLLDRQVATGRALDAAVAMARRHRQAHVLVLLTSYLPGFDSDPELVYKSYPYAEAPPSYTASNATDVSCPQLQWPNQVTRVRGRGSIVETVASEFDDDSRRSSLLAISSPINYSKPAEDMGRVEEMRVRAEMQREQRQSGVMWFLDGREPVEDMQRRVDPYGASADGFAVLQSARDTAPRSSNTSSYQEEESWYAVKPSERNQHHDDLLASNDDEEENAYDSMFSSHEGEGSNVSDELPPVSEERPTPPRSSPFRPGRSRKLISVRSRGFQQHRLLAAIEEHPAGEIEA</sequence>
<proteinExistence type="predicted"/>
<evidence type="ECO:0000313" key="3">
    <source>
        <dbReference type="Proteomes" id="UP000694044"/>
    </source>
</evidence>
<dbReference type="EMBL" id="JAGDFM010000112">
    <property type="protein sequence ID" value="KAG7385895.1"/>
    <property type="molecule type" value="Genomic_DNA"/>
</dbReference>
<accession>A0A8T1VX43</accession>
<dbReference type="InterPro" id="IPR002110">
    <property type="entry name" value="Ankyrin_rpt"/>
</dbReference>
<feature type="region of interest" description="Disordered" evidence="1">
    <location>
        <begin position="400"/>
        <end position="488"/>
    </location>
</feature>
<dbReference type="PANTHER" id="PTHR24198">
    <property type="entry name" value="ANKYRIN REPEAT AND PROTEIN KINASE DOMAIN-CONTAINING PROTEIN"/>
    <property type="match status" value="1"/>
</dbReference>
<protein>
    <submittedName>
        <fullName evidence="2">Uncharacterized protein</fullName>
    </submittedName>
</protein>
<keyword evidence="3" id="KW-1185">Reference proteome</keyword>
<dbReference type="PANTHER" id="PTHR24198:SF165">
    <property type="entry name" value="ANKYRIN REPEAT-CONTAINING PROTEIN-RELATED"/>
    <property type="match status" value="1"/>
</dbReference>
<dbReference type="SMART" id="SM00248">
    <property type="entry name" value="ANK"/>
    <property type="match status" value="3"/>
</dbReference>
<comment type="caution">
    <text evidence="2">The sequence shown here is derived from an EMBL/GenBank/DDBJ whole genome shotgun (WGS) entry which is preliminary data.</text>
</comment>
<dbReference type="OrthoDB" id="167638at2759"/>
<evidence type="ECO:0000313" key="2">
    <source>
        <dbReference type="EMBL" id="KAG7385895.1"/>
    </source>
</evidence>
<organism evidence="2 3">
    <name type="scientific">Phytophthora pseudosyringae</name>
    <dbReference type="NCBI Taxonomy" id="221518"/>
    <lineage>
        <taxon>Eukaryota</taxon>
        <taxon>Sar</taxon>
        <taxon>Stramenopiles</taxon>
        <taxon>Oomycota</taxon>
        <taxon>Peronosporomycetes</taxon>
        <taxon>Peronosporales</taxon>
        <taxon>Peronosporaceae</taxon>
        <taxon>Phytophthora</taxon>
    </lineage>
</organism>
<dbReference type="AlphaFoldDB" id="A0A8T1VX43"/>
<feature type="compositionally biased region" description="Basic and acidic residues" evidence="1">
    <location>
        <begin position="425"/>
        <end position="435"/>
    </location>
</feature>
<dbReference type="Proteomes" id="UP000694044">
    <property type="component" value="Unassembled WGS sequence"/>
</dbReference>